<dbReference type="Pfam" id="PF13641">
    <property type="entry name" value="Glyco_tranf_2_3"/>
    <property type="match status" value="1"/>
</dbReference>
<evidence type="ECO:0000256" key="8">
    <source>
        <dbReference type="SAM" id="Phobius"/>
    </source>
</evidence>
<reference evidence="11 12" key="1">
    <citation type="submission" date="2024-05" db="EMBL/GenBank/DDBJ databases">
        <title>Sphingomonas sp. HF-S3 16S ribosomal RNA gene Genome sequencing and assembly.</title>
        <authorList>
            <person name="Lee H."/>
        </authorList>
    </citation>
    <scope>NUCLEOTIDE SEQUENCE [LARGE SCALE GENOMIC DNA]</scope>
    <source>
        <strain evidence="11 12">HF-S3</strain>
    </source>
</reference>
<comment type="similarity">
    <text evidence="3">Belongs to the polysaccharide deacetylase family.</text>
</comment>
<comment type="caution">
    <text evidence="11">The sequence shown here is derived from an EMBL/GenBank/DDBJ whole genome shotgun (WGS) entry which is preliminary data.</text>
</comment>
<dbReference type="InterPro" id="IPR001223">
    <property type="entry name" value="Glyco_hydro18_cat"/>
</dbReference>
<evidence type="ECO:0000256" key="2">
    <source>
        <dbReference type="ARBA" id="ARBA00006739"/>
    </source>
</evidence>
<feature type="domain" description="GH18" evidence="10">
    <location>
        <begin position="86"/>
        <end position="393"/>
    </location>
</feature>
<keyword evidence="6" id="KW-0808">Transferase</keyword>
<dbReference type="InterPro" id="IPR029070">
    <property type="entry name" value="Chitinase_insertion_sf"/>
</dbReference>
<dbReference type="Gene3D" id="3.10.50.10">
    <property type="match status" value="1"/>
</dbReference>
<accession>A0ABV0BCF9</accession>
<dbReference type="Pfam" id="PF01522">
    <property type="entry name" value="Polysacc_deac_1"/>
    <property type="match status" value="1"/>
</dbReference>
<dbReference type="PANTHER" id="PTHR43630:SF1">
    <property type="entry name" value="POLY-BETA-1,6-N-ACETYL-D-GLUCOSAMINE SYNTHASE"/>
    <property type="match status" value="1"/>
</dbReference>
<evidence type="ECO:0000256" key="1">
    <source>
        <dbReference type="ARBA" id="ARBA00003236"/>
    </source>
</evidence>
<evidence type="ECO:0000256" key="3">
    <source>
        <dbReference type="ARBA" id="ARBA00010973"/>
    </source>
</evidence>
<feature type="domain" description="NodB homology" evidence="9">
    <location>
        <begin position="458"/>
        <end position="651"/>
    </location>
</feature>
<dbReference type="CDD" id="cd06549">
    <property type="entry name" value="GH18_trifunctional"/>
    <property type="match status" value="1"/>
</dbReference>
<dbReference type="Gene3D" id="3.90.550.10">
    <property type="entry name" value="Spore Coat Polysaccharide Biosynthesis Protein SpsA, Chain A"/>
    <property type="match status" value="1"/>
</dbReference>
<gene>
    <name evidence="11" type="ORF">TPR58_16225</name>
</gene>
<keyword evidence="5" id="KW-0328">Glycosyltransferase</keyword>
<dbReference type="SUPFAM" id="SSF51445">
    <property type="entry name" value="(Trans)glycosidases"/>
    <property type="match status" value="1"/>
</dbReference>
<dbReference type="PANTHER" id="PTHR43630">
    <property type="entry name" value="POLY-BETA-1,6-N-ACETYL-D-GLUCOSAMINE SYNTHASE"/>
    <property type="match status" value="1"/>
</dbReference>
<dbReference type="PROSITE" id="PS51677">
    <property type="entry name" value="NODB"/>
    <property type="match status" value="1"/>
</dbReference>
<dbReference type="InterPro" id="IPR029044">
    <property type="entry name" value="Nucleotide-diphossugar_trans"/>
</dbReference>
<dbReference type="SMART" id="SM00636">
    <property type="entry name" value="Glyco_18"/>
    <property type="match status" value="1"/>
</dbReference>
<keyword evidence="8" id="KW-1133">Transmembrane helix</keyword>
<dbReference type="RefSeq" id="WP_346247762.1">
    <property type="nucleotide sequence ID" value="NZ_JBDIZK010000010.1"/>
</dbReference>
<dbReference type="SUPFAM" id="SSF53448">
    <property type="entry name" value="Nucleotide-diphospho-sugar transferases"/>
    <property type="match status" value="1"/>
</dbReference>
<evidence type="ECO:0000259" key="10">
    <source>
        <dbReference type="PROSITE" id="PS51910"/>
    </source>
</evidence>
<comment type="similarity">
    <text evidence="2">Belongs to the glycosyltransferase 2 family.</text>
</comment>
<dbReference type="Gene3D" id="3.20.20.80">
    <property type="entry name" value="Glycosidases"/>
    <property type="match status" value="1"/>
</dbReference>
<protein>
    <recommendedName>
        <fullName evidence="4">Chitooligosaccharide deacetylase</fullName>
    </recommendedName>
    <alternativeName>
        <fullName evidence="7">Nodulation protein B</fullName>
    </alternativeName>
</protein>
<sequence length="1104" mass="120613">MKRPIFFDASGRRNRWTMRGFFALILVVILAAIAFAMTVVEVPVPGPLAMSMERPAPRSLKQQVARLHHGFESWLPRKHGKPGGPPLAVGFYVPWSDSSRASLARHIGQLDWVVPSLYSVNGPAHQLVVTPDTRFDALIASTPRHPRVLPMVQNAQGDDWDGAGTAALLHDPRARGAFLDRLQGTLAARHADGVVFDFEELPASAQRDYPQFLRDARARFAPKNMTVAVTVPAADDDWNLASYAAAADKLILMNYDEHAPSGAAGPIASQGWFVQQMDHALAHVPADKLIVGVANYAYDWTAPGKADTLTIEEAWLIAHDSSAQLQFDPASGNQSFGYEDKGVEHTVWMVDAASAWNQLRAANLKGVGGVALWRLGSEDSNFWKVLDAAHGGKLPDLSRLESVGDVDVEGTGEIFRITSTPGFGQRAINQNAQGLIVDERFAALPTPYVVTRTGYHPGEVAITFDDGPDPDWTPRILDILKAKQVPATFFMIGENAVEHPWLVRRVVEDGSEIGSHTFTHPNLAQSSDDATRLELNATQRLLEAYTGRSVRLFRAPYFGDAEPTTADELQPALAAQQLGYTNVGLHVDPNDWQRPGTDAIVNTTLAQVAAGNAEQSGQIILLHDGGGDRSQTIEALPRIIDGLRARGYRIVPVSQMAGLTRDQVMPPVQGADLVAVRTDVGIFLILAAIGFALKWTFFAAIALGIARAVVLAALALIANRRRNRPVAPEIDPGRFVSVLIPALNEERVIVSSIQRVLASEQVGVEVIVLDDGSTDATSDVVRAAFADEPRVRLLTLENGGKARALNQGLALATGEIVIALDADTQFEPMTIARLARWFADPAIGAIAGNAKVGNRFNLVTRWQAVEYVTSQNLERRALARLDAIMVVPGAVGAWRKSALDAVGGYPVDTLAEDQDLTIAIQRKGWRVGYDIDAVAWTEAPESFGALARQRYRWAYGTLQCLWKHRAILRTRKPGGLAMVGMPQAWVFQIGFALVSPLIDLALVANIADTALRVWQHGWAQTETDVLRMALYWLIFTGIDLMCGWVAYRLESREKRYPALLLLAQRFVYRQLMYWVVIRAVVSALRGPSVGWGKLERSGRVETAA</sequence>
<evidence type="ECO:0000313" key="12">
    <source>
        <dbReference type="Proteomes" id="UP001427805"/>
    </source>
</evidence>
<evidence type="ECO:0000256" key="6">
    <source>
        <dbReference type="ARBA" id="ARBA00022679"/>
    </source>
</evidence>
<feature type="transmembrane region" description="Helical" evidence="8">
    <location>
        <begin position="975"/>
        <end position="998"/>
    </location>
</feature>
<keyword evidence="8" id="KW-0472">Membrane</keyword>
<keyword evidence="8" id="KW-0812">Transmembrane</keyword>
<dbReference type="CDD" id="cd06423">
    <property type="entry name" value="CESA_like"/>
    <property type="match status" value="1"/>
</dbReference>
<dbReference type="InterPro" id="IPR017853">
    <property type="entry name" value="GH"/>
</dbReference>
<organism evidence="11 12">
    <name type="scientific">Sphingomonas rustica</name>
    <dbReference type="NCBI Taxonomy" id="3103142"/>
    <lineage>
        <taxon>Bacteria</taxon>
        <taxon>Pseudomonadati</taxon>
        <taxon>Pseudomonadota</taxon>
        <taxon>Alphaproteobacteria</taxon>
        <taxon>Sphingomonadales</taxon>
        <taxon>Sphingomonadaceae</taxon>
        <taxon>Sphingomonas</taxon>
    </lineage>
</organism>
<dbReference type="CDD" id="cd10962">
    <property type="entry name" value="CE4_GT2-like"/>
    <property type="match status" value="1"/>
</dbReference>
<comment type="function">
    <text evidence="1">Is involved in generating a small heat-stable compound (Nod), an acylated oligomer of N-acetylglucosamine, that stimulates mitosis in various plant protoplasts.</text>
</comment>
<evidence type="ECO:0000256" key="4">
    <source>
        <dbReference type="ARBA" id="ARBA00020071"/>
    </source>
</evidence>
<name>A0ABV0BCF9_9SPHN</name>
<proteinExistence type="inferred from homology"/>
<feature type="transmembrane region" description="Helical" evidence="8">
    <location>
        <begin position="695"/>
        <end position="718"/>
    </location>
</feature>
<keyword evidence="12" id="KW-1185">Reference proteome</keyword>
<dbReference type="InterPro" id="IPR011583">
    <property type="entry name" value="Chitinase_II/V-like_cat"/>
</dbReference>
<evidence type="ECO:0000313" key="11">
    <source>
        <dbReference type="EMBL" id="MEN3748723.1"/>
    </source>
</evidence>
<dbReference type="Pfam" id="PF00704">
    <property type="entry name" value="Glyco_hydro_18"/>
    <property type="match status" value="1"/>
</dbReference>
<dbReference type="InterPro" id="IPR002509">
    <property type="entry name" value="NODB_dom"/>
</dbReference>
<feature type="transmembrane region" description="Helical" evidence="8">
    <location>
        <begin position="1029"/>
        <end position="1047"/>
    </location>
</feature>
<dbReference type="Proteomes" id="UP001427805">
    <property type="component" value="Unassembled WGS sequence"/>
</dbReference>
<evidence type="ECO:0000256" key="5">
    <source>
        <dbReference type="ARBA" id="ARBA00022676"/>
    </source>
</evidence>
<dbReference type="EMBL" id="JBDIZK010000010">
    <property type="protein sequence ID" value="MEN3748723.1"/>
    <property type="molecule type" value="Genomic_DNA"/>
</dbReference>
<dbReference type="Gene3D" id="3.20.20.370">
    <property type="entry name" value="Glycoside hydrolase/deacetylase"/>
    <property type="match status" value="1"/>
</dbReference>
<evidence type="ECO:0000256" key="7">
    <source>
        <dbReference type="ARBA" id="ARBA00032976"/>
    </source>
</evidence>
<dbReference type="PROSITE" id="PS51910">
    <property type="entry name" value="GH18_2"/>
    <property type="match status" value="1"/>
</dbReference>
<evidence type="ECO:0000259" key="9">
    <source>
        <dbReference type="PROSITE" id="PS51677"/>
    </source>
</evidence>
<dbReference type="InterPro" id="IPR011330">
    <property type="entry name" value="Glyco_hydro/deAcase_b/a-brl"/>
</dbReference>
<dbReference type="SUPFAM" id="SSF88713">
    <property type="entry name" value="Glycoside hydrolase/deacetylase"/>
    <property type="match status" value="1"/>
</dbReference>